<comment type="similarity">
    <text evidence="5">Belongs to the copper transporter (Ctr) (TC 1.A.56) family. SLC31A subfamily.</text>
</comment>
<organism evidence="6 7">
    <name type="scientific">Microcaecilia unicolor</name>
    <dbReference type="NCBI Taxonomy" id="1415580"/>
    <lineage>
        <taxon>Eukaryota</taxon>
        <taxon>Metazoa</taxon>
        <taxon>Chordata</taxon>
        <taxon>Craniata</taxon>
        <taxon>Vertebrata</taxon>
        <taxon>Euteleostomi</taxon>
        <taxon>Amphibia</taxon>
        <taxon>Gymnophiona</taxon>
        <taxon>Siphonopidae</taxon>
        <taxon>Microcaecilia</taxon>
    </lineage>
</organism>
<keyword evidence="3 5" id="KW-1133">Transmembrane helix</keyword>
<evidence type="ECO:0000256" key="5">
    <source>
        <dbReference type="RuleBase" id="RU367022"/>
    </source>
</evidence>
<name>A0A6P7YDF1_9AMPH</name>
<accession>A0A6P7YDF1</accession>
<gene>
    <name evidence="7" type="primary">SLC31A2</name>
</gene>
<keyword evidence="5" id="KW-0187">Copper transport</keyword>
<dbReference type="InterPro" id="IPR007274">
    <property type="entry name" value="Cop_transporter"/>
</dbReference>
<evidence type="ECO:0000256" key="2">
    <source>
        <dbReference type="ARBA" id="ARBA00022692"/>
    </source>
</evidence>
<proteinExistence type="inferred from homology"/>
<keyword evidence="2 5" id="KW-0812">Transmembrane</keyword>
<dbReference type="KEGG" id="muo:115472728"/>
<dbReference type="GO" id="GO:0031902">
    <property type="term" value="C:late endosome membrane"/>
    <property type="evidence" value="ECO:0007669"/>
    <property type="project" value="UniProtKB-SubCell"/>
</dbReference>
<evidence type="ECO:0000256" key="4">
    <source>
        <dbReference type="ARBA" id="ARBA00023136"/>
    </source>
</evidence>
<feature type="transmembrane region" description="Helical" evidence="5">
    <location>
        <begin position="26"/>
        <end position="44"/>
    </location>
</feature>
<sequence length="149" mass="16896">MMSMHFFFSDKVTLLFDFWNVQSPPGMVLSVLVVLLLTVLYESIKVGKARLFQKTKLAIPPNIAEEHLLEDSESVNNVTLHYSNPSQRWLWLHAGQSLVHIVQVVLGYLVMLCVMSYNSWIFLGVLMGSAIGYYLTYPLLPQIPLPAIV</sequence>
<evidence type="ECO:0000313" key="7">
    <source>
        <dbReference type="RefSeq" id="XP_030062966.1"/>
    </source>
</evidence>
<dbReference type="AlphaFoldDB" id="A0A6P7YDF1"/>
<dbReference type="PANTHER" id="PTHR12483">
    <property type="entry name" value="SOLUTE CARRIER FAMILY 31 COPPER TRANSPORTERS"/>
    <property type="match status" value="1"/>
</dbReference>
<dbReference type="OrthoDB" id="73901at2759"/>
<protein>
    <recommendedName>
        <fullName evidence="5">Copper transport protein</fullName>
    </recommendedName>
</protein>
<dbReference type="FunCoup" id="A0A6P7YDF1">
    <property type="interactions" value="148"/>
</dbReference>
<keyword evidence="4 5" id="KW-0472">Membrane</keyword>
<keyword evidence="5" id="KW-0406">Ion transport</keyword>
<dbReference type="InParanoid" id="A0A6P7YDF1"/>
<dbReference type="GO" id="GO:0005375">
    <property type="term" value="F:copper ion transmembrane transporter activity"/>
    <property type="evidence" value="ECO:0007669"/>
    <property type="project" value="UniProtKB-UniRule"/>
</dbReference>
<dbReference type="CTD" id="1318"/>
<dbReference type="GeneID" id="115472728"/>
<evidence type="ECO:0000256" key="1">
    <source>
        <dbReference type="ARBA" id="ARBA00004107"/>
    </source>
</evidence>
<keyword evidence="5" id="KW-0813">Transport</keyword>
<dbReference type="Pfam" id="PF04145">
    <property type="entry name" value="Ctr"/>
    <property type="match status" value="1"/>
</dbReference>
<keyword evidence="5" id="KW-0186">Copper</keyword>
<evidence type="ECO:0000256" key="3">
    <source>
        <dbReference type="ARBA" id="ARBA00022989"/>
    </source>
</evidence>
<reference evidence="7" key="1">
    <citation type="submission" date="2025-08" db="UniProtKB">
        <authorList>
            <consortium name="RefSeq"/>
        </authorList>
    </citation>
    <scope>IDENTIFICATION</scope>
</reference>
<keyword evidence="6" id="KW-1185">Reference proteome</keyword>
<dbReference type="RefSeq" id="XP_030062966.1">
    <property type="nucleotide sequence ID" value="XM_030207106.1"/>
</dbReference>
<dbReference type="PANTHER" id="PTHR12483:SF8">
    <property type="entry name" value="PROTEIN SLC31A2"/>
    <property type="match status" value="1"/>
</dbReference>
<comment type="subcellular location">
    <subcellularLocation>
        <location evidence="1">Late endosome membrane</location>
        <topology evidence="1">Multi-pass membrane protein</topology>
    </subcellularLocation>
    <subcellularLocation>
        <location evidence="5">Membrane</location>
        <topology evidence="5">Multi-pass membrane protein</topology>
    </subcellularLocation>
</comment>
<dbReference type="Proteomes" id="UP000515156">
    <property type="component" value="Chromosome 6"/>
</dbReference>
<evidence type="ECO:0000313" key="6">
    <source>
        <dbReference type="Proteomes" id="UP000515156"/>
    </source>
</evidence>